<dbReference type="InterPro" id="IPR002125">
    <property type="entry name" value="CMP_dCMP_dom"/>
</dbReference>
<feature type="binding site" evidence="13">
    <location>
        <position position="186"/>
    </location>
    <ligand>
        <name>substrate</name>
    </ligand>
</feature>
<evidence type="ECO:0000256" key="9">
    <source>
        <dbReference type="ARBA" id="ARBA00049861"/>
    </source>
</evidence>
<comment type="similarity">
    <text evidence="4 11">In the N-terminal section; belongs to the cytidine and deoxycytidylate deaminase family.</text>
</comment>
<dbReference type="EC" id="1.1.1.193" evidence="11"/>
<evidence type="ECO:0000256" key="6">
    <source>
        <dbReference type="ARBA" id="ARBA00022857"/>
    </source>
</evidence>
<feature type="binding site" evidence="13">
    <location>
        <position position="198"/>
    </location>
    <ligand>
        <name>NADP(+)</name>
        <dbReference type="ChEBI" id="CHEBI:58349"/>
    </ligand>
</feature>
<proteinExistence type="inferred from homology"/>
<dbReference type="AlphaFoldDB" id="A0A843YZ97"/>
<feature type="binding site" evidence="14">
    <location>
        <position position="78"/>
    </location>
    <ligand>
        <name>Zn(2+)</name>
        <dbReference type="ChEBI" id="CHEBI:29105"/>
        <note>catalytic</note>
    </ligand>
</feature>
<feature type="binding site" evidence="13">
    <location>
        <position position="209"/>
    </location>
    <ligand>
        <name>substrate</name>
    </ligand>
</feature>
<feature type="binding site" evidence="13">
    <location>
        <position position="281"/>
    </location>
    <ligand>
        <name>substrate</name>
    </ligand>
</feature>
<keyword evidence="11 15" id="KW-0378">Hydrolase</keyword>
<feature type="binding site" evidence="13">
    <location>
        <position position="202"/>
    </location>
    <ligand>
        <name>NADP(+)</name>
        <dbReference type="ChEBI" id="CHEBI:58349"/>
    </ligand>
</feature>
<dbReference type="RefSeq" id="WP_134086783.1">
    <property type="nucleotide sequence ID" value="NZ_CP133477.1"/>
</dbReference>
<comment type="catalytic activity">
    <reaction evidence="10 11">
        <text>2,5-diamino-6-hydroxy-4-(5-phosphoribosylamino)-pyrimidine + H2O + H(+) = 5-amino-6-(5-phospho-D-ribosylamino)uracil + NH4(+)</text>
        <dbReference type="Rhea" id="RHEA:21868"/>
        <dbReference type="ChEBI" id="CHEBI:15377"/>
        <dbReference type="ChEBI" id="CHEBI:15378"/>
        <dbReference type="ChEBI" id="CHEBI:28938"/>
        <dbReference type="ChEBI" id="CHEBI:58453"/>
        <dbReference type="ChEBI" id="CHEBI:58614"/>
        <dbReference type="EC" id="3.5.4.26"/>
    </reaction>
</comment>
<comment type="cofactor">
    <cofactor evidence="11 14">
        <name>Zn(2+)</name>
        <dbReference type="ChEBI" id="CHEBI:29105"/>
    </cofactor>
    <text evidence="11 14">Binds 1 zinc ion.</text>
</comment>
<name>A0A843YZ97_LEUME</name>
<comment type="function">
    <text evidence="1 11">Converts 2,5-diamino-6-(ribosylamino)-4(3h)-pyrimidinone 5'-phosphate into 5-amino-6-(ribosylamino)-2,4(1h,3h)-pyrimidinedione 5'-phosphate.</text>
</comment>
<dbReference type="GO" id="GO:0008703">
    <property type="term" value="F:5-amino-6-(5-phosphoribosylamino)uracil reductase activity"/>
    <property type="evidence" value="ECO:0007669"/>
    <property type="project" value="UniProtKB-EC"/>
</dbReference>
<accession>A0A843YZ97</accession>
<feature type="binding site" evidence="13">
    <location>
        <position position="206"/>
    </location>
    <ligand>
        <name>substrate</name>
    </ligand>
</feature>
<comment type="caution">
    <text evidence="15">The sequence shown here is derived from an EMBL/GenBank/DDBJ whole genome shotgun (WGS) entry which is preliminary data.</text>
</comment>
<comment type="similarity">
    <text evidence="5 11">In the C-terminal section; belongs to the HTP reductase family.</text>
</comment>
<dbReference type="Pfam" id="PF00383">
    <property type="entry name" value="dCMP_cyt_deam_1"/>
    <property type="match status" value="1"/>
</dbReference>
<keyword evidence="7 11" id="KW-0560">Oxidoreductase</keyword>
<keyword evidence="8" id="KW-0511">Multifunctional enzyme</keyword>
<dbReference type="GO" id="GO:0008835">
    <property type="term" value="F:diaminohydroxyphosphoribosylaminopyrimidine deaminase activity"/>
    <property type="evidence" value="ECO:0007669"/>
    <property type="project" value="UniProtKB-EC"/>
</dbReference>
<dbReference type="CDD" id="cd01284">
    <property type="entry name" value="Riboflavin_deaminase-reductase"/>
    <property type="match status" value="1"/>
</dbReference>
<evidence type="ECO:0000256" key="10">
    <source>
        <dbReference type="ARBA" id="ARBA00049886"/>
    </source>
</evidence>
<evidence type="ECO:0000313" key="16">
    <source>
        <dbReference type="Proteomes" id="UP000469952"/>
    </source>
</evidence>
<dbReference type="InterPro" id="IPR050765">
    <property type="entry name" value="Riboflavin_Biosynth_HTPR"/>
</dbReference>
<dbReference type="InterPro" id="IPR024072">
    <property type="entry name" value="DHFR-like_dom_sf"/>
</dbReference>
<dbReference type="Proteomes" id="UP000469952">
    <property type="component" value="Unassembled WGS sequence"/>
</dbReference>
<protein>
    <recommendedName>
        <fullName evidence="11">Riboflavin biosynthesis protein RibD</fullName>
    </recommendedName>
    <domain>
        <recommendedName>
            <fullName evidence="11">Diaminohydroxyphosphoribosylaminopyrimidine deaminase</fullName>
            <shortName evidence="11">DRAP deaminase</shortName>
            <ecNumber evidence="11">3.5.4.26</ecNumber>
        </recommendedName>
        <alternativeName>
            <fullName evidence="11">Riboflavin-specific deaminase</fullName>
        </alternativeName>
    </domain>
    <domain>
        <recommendedName>
            <fullName evidence="11">5-amino-6-(5-phosphoribosylamino)uracil reductase</fullName>
            <ecNumber evidence="11">1.1.1.193</ecNumber>
        </recommendedName>
        <alternativeName>
            <fullName evidence="11">HTP reductase</fullName>
        </alternativeName>
    </domain>
</protein>
<evidence type="ECO:0000256" key="12">
    <source>
        <dbReference type="PIRSR" id="PIRSR006769-1"/>
    </source>
</evidence>
<dbReference type="NCBIfam" id="TIGR00326">
    <property type="entry name" value="eubact_ribD"/>
    <property type="match status" value="1"/>
</dbReference>
<keyword evidence="11 14" id="KW-0862">Zinc</keyword>
<dbReference type="Pfam" id="PF01872">
    <property type="entry name" value="RibD_C"/>
    <property type="match status" value="1"/>
</dbReference>
<dbReference type="SUPFAM" id="SSF53597">
    <property type="entry name" value="Dihydrofolate reductase-like"/>
    <property type="match status" value="1"/>
</dbReference>
<evidence type="ECO:0000256" key="1">
    <source>
        <dbReference type="ARBA" id="ARBA00002151"/>
    </source>
</evidence>
<dbReference type="GO" id="GO:0046872">
    <property type="term" value="F:metal ion binding"/>
    <property type="evidence" value="ECO:0007669"/>
    <property type="project" value="UniProtKB-KW"/>
</dbReference>
<evidence type="ECO:0000256" key="2">
    <source>
        <dbReference type="ARBA" id="ARBA00004882"/>
    </source>
</evidence>
<keyword evidence="11" id="KW-0686">Riboflavin biosynthesis</keyword>
<evidence type="ECO:0000256" key="8">
    <source>
        <dbReference type="ARBA" id="ARBA00023268"/>
    </source>
</evidence>
<dbReference type="EC" id="3.5.4.26" evidence="11"/>
<reference evidence="15 16" key="1">
    <citation type="submission" date="2019-10" db="EMBL/GenBank/DDBJ databases">
        <title>WGS of Leuconostoc mesenteroides.</title>
        <authorList>
            <person name="Melo Bolivar J."/>
            <person name="Marino-Ramirez L."/>
            <person name="Villamil Diaz L.M."/>
        </authorList>
    </citation>
    <scope>NUCLEOTIDE SEQUENCE [LARGE SCALE GENOMIC DNA]</scope>
    <source>
        <strain evidence="15 16">M11</strain>
    </source>
</reference>
<dbReference type="PANTHER" id="PTHR38011:SF7">
    <property type="entry name" value="2,5-DIAMINO-6-RIBOSYLAMINO-4(3H)-PYRIMIDINONE 5'-PHOSPHATE REDUCTASE"/>
    <property type="match status" value="1"/>
</dbReference>
<evidence type="ECO:0000256" key="3">
    <source>
        <dbReference type="ARBA" id="ARBA00004910"/>
    </source>
</evidence>
<dbReference type="PROSITE" id="PS51747">
    <property type="entry name" value="CYT_DCMP_DEAMINASES_2"/>
    <property type="match status" value="1"/>
</dbReference>
<feature type="binding site" evidence="14">
    <location>
        <position position="51"/>
    </location>
    <ligand>
        <name>Zn(2+)</name>
        <dbReference type="ChEBI" id="CHEBI:29105"/>
        <note>catalytic</note>
    </ligand>
</feature>
<evidence type="ECO:0000256" key="7">
    <source>
        <dbReference type="ARBA" id="ARBA00023002"/>
    </source>
</evidence>
<dbReference type="EMBL" id="WIPA01000001">
    <property type="protein sequence ID" value="MQR26020.1"/>
    <property type="molecule type" value="Genomic_DNA"/>
</dbReference>
<evidence type="ECO:0000313" key="15">
    <source>
        <dbReference type="EMBL" id="MQR26020.1"/>
    </source>
</evidence>
<evidence type="ECO:0000256" key="14">
    <source>
        <dbReference type="PIRSR" id="PIRSR006769-3"/>
    </source>
</evidence>
<dbReference type="UniPathway" id="UPA00275">
    <property type="reaction ID" value="UER00401"/>
</dbReference>
<sequence length="344" mass="38621">MNDLTWMKLAADEAIRAMPYQTFENPRVGAVIVKDGQVIATGYHEKFGEAHAEINAFNRVKNKTDILGATLYVTLEPCSTQGKVGSCAVQIQNWGLKRVVVGNIDPNPSTNGKGIKMLRSAGITVDVLNTVENKEINPAFHYFYTTRLPYVQLKLAMSQNGFVAEKFGKRKKLTDELADTDVHRERATRSAIMIGSETMITDQPMLTVRHINISHKQPLRVVIDRRGRLQNTNFDFSNNWLIYTENVLFSKQHSYVKLMSGALKDILIDLAKQNIQSVMVEGGPSLIHSFLKENLWQEMLIYTTDKVLSKDSLKGISVSQKPKNEVQVGNAVKKVYINHQGGTQ</sequence>
<dbReference type="PIRSF" id="PIRSF006769">
    <property type="entry name" value="RibD"/>
    <property type="match status" value="1"/>
</dbReference>
<dbReference type="Gene3D" id="3.40.140.10">
    <property type="entry name" value="Cytidine Deaminase, domain 2"/>
    <property type="match status" value="1"/>
</dbReference>
<dbReference type="GO" id="GO:0009231">
    <property type="term" value="P:riboflavin biosynthetic process"/>
    <property type="evidence" value="ECO:0007669"/>
    <property type="project" value="UniProtKB-UniPathway"/>
</dbReference>
<evidence type="ECO:0000256" key="11">
    <source>
        <dbReference type="PIRNR" id="PIRNR006769"/>
    </source>
</evidence>
<feature type="active site" description="Proton donor" evidence="12">
    <location>
        <position position="53"/>
    </location>
</feature>
<evidence type="ECO:0000256" key="13">
    <source>
        <dbReference type="PIRSR" id="PIRSR006769-2"/>
    </source>
</evidence>
<organism evidence="15 16">
    <name type="scientific">Leuconostoc mesenteroides</name>
    <dbReference type="NCBI Taxonomy" id="1245"/>
    <lineage>
        <taxon>Bacteria</taxon>
        <taxon>Bacillati</taxon>
        <taxon>Bacillota</taxon>
        <taxon>Bacilli</taxon>
        <taxon>Lactobacillales</taxon>
        <taxon>Lactobacillaceae</taxon>
        <taxon>Leuconostoc</taxon>
    </lineage>
</organism>
<dbReference type="PANTHER" id="PTHR38011">
    <property type="entry name" value="DIHYDROFOLATE REDUCTASE FAMILY PROTEIN (AFU_ORTHOLOGUE AFUA_8G06820)"/>
    <property type="match status" value="1"/>
</dbReference>
<feature type="binding site" evidence="13">
    <location>
        <begin position="283"/>
        <end position="289"/>
    </location>
    <ligand>
        <name>NADP(+)</name>
        <dbReference type="ChEBI" id="CHEBI:58349"/>
    </ligand>
</feature>
<comment type="catalytic activity">
    <reaction evidence="9 11">
        <text>5-amino-6-(5-phospho-D-ribitylamino)uracil + NADP(+) = 5-amino-6-(5-phospho-D-ribosylamino)uracil + NADPH + H(+)</text>
        <dbReference type="Rhea" id="RHEA:17845"/>
        <dbReference type="ChEBI" id="CHEBI:15378"/>
        <dbReference type="ChEBI" id="CHEBI:57783"/>
        <dbReference type="ChEBI" id="CHEBI:58349"/>
        <dbReference type="ChEBI" id="CHEBI:58421"/>
        <dbReference type="ChEBI" id="CHEBI:58453"/>
        <dbReference type="EC" id="1.1.1.193"/>
    </reaction>
</comment>
<feature type="binding site" evidence="14">
    <location>
        <position position="87"/>
    </location>
    <ligand>
        <name>Zn(2+)</name>
        <dbReference type="ChEBI" id="CHEBI:29105"/>
        <note>catalytic</note>
    </ligand>
</feature>
<evidence type="ECO:0000256" key="5">
    <source>
        <dbReference type="ARBA" id="ARBA00007417"/>
    </source>
</evidence>
<keyword evidence="6 11" id="KW-0521">NADP</keyword>
<evidence type="ECO:0000256" key="4">
    <source>
        <dbReference type="ARBA" id="ARBA00005259"/>
    </source>
</evidence>
<dbReference type="InterPro" id="IPR016193">
    <property type="entry name" value="Cytidine_deaminase-like"/>
</dbReference>
<dbReference type="Gene3D" id="3.40.430.10">
    <property type="entry name" value="Dihydrofolate Reductase, subunit A"/>
    <property type="match status" value="1"/>
</dbReference>
<gene>
    <name evidence="15" type="primary">ribD</name>
    <name evidence="15" type="ORF">GFV13_01730</name>
</gene>
<dbReference type="SUPFAM" id="SSF53927">
    <property type="entry name" value="Cytidine deaminase-like"/>
    <property type="match status" value="1"/>
</dbReference>
<dbReference type="InterPro" id="IPR002734">
    <property type="entry name" value="RibDG_C"/>
</dbReference>
<feature type="binding site" evidence="13">
    <location>
        <position position="156"/>
    </location>
    <ligand>
        <name>NADP(+)</name>
        <dbReference type="ChEBI" id="CHEBI:58349"/>
    </ligand>
</feature>
<comment type="pathway">
    <text evidence="2 11">Cofactor biosynthesis; riboflavin biosynthesis; 5-amino-6-(D-ribitylamino)uracil from GTP: step 2/4.</text>
</comment>
<keyword evidence="11 14" id="KW-0479">Metal-binding</keyword>
<comment type="pathway">
    <text evidence="3 11">Cofactor biosynthesis; riboflavin biosynthesis; 5-amino-6-(D-ribitylamino)uracil from GTP: step 3/4.</text>
</comment>
<dbReference type="InterPro" id="IPR004794">
    <property type="entry name" value="Eubact_RibD"/>
</dbReference>